<dbReference type="NCBIfam" id="TIGR00040">
    <property type="entry name" value="yfcE"/>
    <property type="match status" value="1"/>
</dbReference>
<evidence type="ECO:0000313" key="10">
    <source>
        <dbReference type="EMBL" id="OAJ40122.1"/>
    </source>
</evidence>
<keyword evidence="3" id="KW-0813">Transport</keyword>
<keyword evidence="5" id="KW-0378">Hydrolase</keyword>
<reference evidence="10 11" key="1">
    <citation type="submission" date="2006-10" db="EMBL/GenBank/DDBJ databases">
        <title>The Genome Sequence of Batrachochytrium dendrobatidis JEL423.</title>
        <authorList>
            <consortium name="The Broad Institute Genome Sequencing Platform"/>
            <person name="Birren B."/>
            <person name="Lander E."/>
            <person name="Galagan J."/>
            <person name="Cuomo C."/>
            <person name="Devon K."/>
            <person name="Jaffe D."/>
            <person name="Butler J."/>
            <person name="Alvarez P."/>
            <person name="Gnerre S."/>
            <person name="Grabherr M."/>
            <person name="Kleber M."/>
            <person name="Mauceli E."/>
            <person name="Brockman W."/>
            <person name="Young S."/>
            <person name="LaButti K."/>
            <person name="Sykes S."/>
            <person name="DeCaprio D."/>
            <person name="Crawford M."/>
            <person name="Koehrsen M."/>
            <person name="Engels R."/>
            <person name="Montgomery P."/>
            <person name="Pearson M."/>
            <person name="Howarth C."/>
            <person name="Larson L."/>
            <person name="White J."/>
            <person name="O'Leary S."/>
            <person name="Kodira C."/>
            <person name="Zeng Q."/>
            <person name="Yandava C."/>
            <person name="Alvarado L."/>
            <person name="Longcore J."/>
            <person name="James T."/>
        </authorList>
    </citation>
    <scope>NUCLEOTIDE SEQUENCE [LARGE SCALE GENOMIC DNA]</scope>
    <source>
        <strain evidence="10 11">JEL423</strain>
    </source>
</reference>
<dbReference type="GO" id="GO:0016787">
    <property type="term" value="F:hydrolase activity"/>
    <property type="evidence" value="ECO:0007669"/>
    <property type="project" value="UniProtKB-KW"/>
</dbReference>
<dbReference type="EMBL" id="DS022304">
    <property type="protein sequence ID" value="OAJ40122.1"/>
    <property type="molecule type" value="Genomic_DNA"/>
</dbReference>
<dbReference type="PROSITE" id="PS01269">
    <property type="entry name" value="UPF0025"/>
    <property type="match status" value="1"/>
</dbReference>
<name>A0A177WJY1_BATDL</name>
<evidence type="ECO:0000256" key="2">
    <source>
        <dbReference type="ARBA" id="ARBA00017767"/>
    </source>
</evidence>
<evidence type="ECO:0000256" key="5">
    <source>
        <dbReference type="ARBA" id="ARBA00022801"/>
    </source>
</evidence>
<feature type="region of interest" description="Disordered" evidence="8">
    <location>
        <begin position="176"/>
        <end position="236"/>
    </location>
</feature>
<dbReference type="Gene3D" id="3.60.21.10">
    <property type="match status" value="2"/>
</dbReference>
<reference evidence="10 11" key="2">
    <citation type="submission" date="2016-05" db="EMBL/GenBank/DDBJ databases">
        <title>Lineage-specific infection strategies underlie the spectrum of fungal disease in amphibians.</title>
        <authorList>
            <person name="Cuomo C.A."/>
            <person name="Farrer R.A."/>
            <person name="James T."/>
            <person name="Longcore J."/>
            <person name="Birren B."/>
        </authorList>
    </citation>
    <scope>NUCLEOTIDE SEQUENCE [LARGE SCALE GENOMIC DNA]</scope>
    <source>
        <strain evidence="10 11">JEL423</strain>
    </source>
</reference>
<organism evidence="10 11">
    <name type="scientific">Batrachochytrium dendrobatidis (strain JEL423)</name>
    <dbReference type="NCBI Taxonomy" id="403673"/>
    <lineage>
        <taxon>Eukaryota</taxon>
        <taxon>Fungi</taxon>
        <taxon>Fungi incertae sedis</taxon>
        <taxon>Chytridiomycota</taxon>
        <taxon>Chytridiomycota incertae sedis</taxon>
        <taxon>Chytridiomycetes</taxon>
        <taxon>Rhizophydiales</taxon>
        <taxon>Rhizophydiales incertae sedis</taxon>
        <taxon>Batrachochytrium</taxon>
    </lineage>
</organism>
<comment type="similarity">
    <text evidence="1 7">Belongs to the VPS29 family.</text>
</comment>
<dbReference type="VEuPathDB" id="FungiDB:BDEG_23890"/>
<feature type="domain" description="Calcineurin-like phosphoesterase" evidence="9">
    <location>
        <begin position="1"/>
        <end position="162"/>
    </location>
</feature>
<accession>A0A177WJY1</accession>
<evidence type="ECO:0000256" key="8">
    <source>
        <dbReference type="SAM" id="MobiDB-lite"/>
    </source>
</evidence>
<keyword evidence="6" id="KW-0653">Protein transport</keyword>
<dbReference type="InterPro" id="IPR029052">
    <property type="entry name" value="Metallo-depent_PP-like"/>
</dbReference>
<dbReference type="GO" id="GO:0030904">
    <property type="term" value="C:retromer complex"/>
    <property type="evidence" value="ECO:0007669"/>
    <property type="project" value="InterPro"/>
</dbReference>
<keyword evidence="4" id="KW-0479">Metal-binding</keyword>
<gene>
    <name evidence="10" type="ORF">BDEG_23890</name>
</gene>
<dbReference type="GO" id="GO:0005829">
    <property type="term" value="C:cytosol"/>
    <property type="evidence" value="ECO:0007669"/>
    <property type="project" value="GOC"/>
</dbReference>
<dbReference type="GO" id="GO:0042147">
    <property type="term" value="P:retrograde transport, endosome to Golgi"/>
    <property type="evidence" value="ECO:0007669"/>
    <property type="project" value="InterPro"/>
</dbReference>
<sequence length="283" mass="30402">MLVLLIGDFHVPHRKIDLPARFKKLLVPGKIQQILSTGNLTSTDMYDYLRTIAPNVVTVRGDMDEFLPGSGSGSAATVTHSTTHSTTTSVQQPPHAKVIQHGLIRIGLLHGHQLLPWGDVQALGIAARQLDVDVLVSGHTHEFAAYEYEGRFFVNPGSATGAFSLVFPGTAVAPQDYVPPTPPTPPAATVADGSPTSKDSDSNDNQDDAVEQSDLPQSPTTNIQPSSPPPHIPPSSLVETTPSFVLMDIQGTSIVLYVYKLIDGEVKVEKLDYEKSLDITNPI</sequence>
<protein>
    <recommendedName>
        <fullName evidence="2 7">Vacuolar protein sorting-associated protein 29</fullName>
    </recommendedName>
</protein>
<feature type="compositionally biased region" description="Acidic residues" evidence="8">
    <location>
        <begin position="202"/>
        <end position="211"/>
    </location>
</feature>
<dbReference type="AlphaFoldDB" id="A0A177WJY1"/>
<dbReference type="CDD" id="cd07394">
    <property type="entry name" value="MPP_Vps29"/>
    <property type="match status" value="1"/>
</dbReference>
<dbReference type="SUPFAM" id="SSF56300">
    <property type="entry name" value="Metallo-dependent phosphatases"/>
    <property type="match status" value="1"/>
</dbReference>
<dbReference type="OrthoDB" id="10258130at2759"/>
<dbReference type="InterPro" id="IPR000979">
    <property type="entry name" value="Phosphodiesterase_MJ0936/Vps29"/>
</dbReference>
<feature type="compositionally biased region" description="Pro residues" evidence="8">
    <location>
        <begin position="177"/>
        <end position="186"/>
    </location>
</feature>
<dbReference type="GO" id="GO:0015031">
    <property type="term" value="P:protein transport"/>
    <property type="evidence" value="ECO:0007669"/>
    <property type="project" value="UniProtKB-KW"/>
</dbReference>
<dbReference type="Proteomes" id="UP000077115">
    <property type="component" value="Unassembled WGS sequence"/>
</dbReference>
<dbReference type="PANTHER" id="PTHR11124">
    <property type="entry name" value="VACUOLAR SORTING PROTEIN VPS29"/>
    <property type="match status" value="1"/>
</dbReference>
<proteinExistence type="inferred from homology"/>
<feature type="compositionally biased region" description="Polar residues" evidence="8">
    <location>
        <begin position="214"/>
        <end position="224"/>
    </location>
</feature>
<evidence type="ECO:0000259" key="9">
    <source>
        <dbReference type="Pfam" id="PF12850"/>
    </source>
</evidence>
<evidence type="ECO:0000256" key="7">
    <source>
        <dbReference type="RuleBase" id="RU362040"/>
    </source>
</evidence>
<evidence type="ECO:0000256" key="1">
    <source>
        <dbReference type="ARBA" id="ARBA00005945"/>
    </source>
</evidence>
<evidence type="ECO:0000256" key="4">
    <source>
        <dbReference type="ARBA" id="ARBA00022723"/>
    </source>
</evidence>
<dbReference type="Pfam" id="PF12850">
    <property type="entry name" value="Metallophos_2"/>
    <property type="match status" value="1"/>
</dbReference>
<evidence type="ECO:0000313" key="11">
    <source>
        <dbReference type="Proteomes" id="UP000077115"/>
    </source>
</evidence>
<dbReference type="STRING" id="403673.A0A177WJY1"/>
<dbReference type="InterPro" id="IPR028661">
    <property type="entry name" value="Vps29"/>
</dbReference>
<evidence type="ECO:0000256" key="3">
    <source>
        <dbReference type="ARBA" id="ARBA00022448"/>
    </source>
</evidence>
<dbReference type="InterPro" id="IPR020935">
    <property type="entry name" value="PdiEstase_YfcE_CS"/>
</dbReference>
<dbReference type="GO" id="GO:0046872">
    <property type="term" value="F:metal ion binding"/>
    <property type="evidence" value="ECO:0007669"/>
    <property type="project" value="UniProtKB-KW"/>
</dbReference>
<dbReference type="InterPro" id="IPR024654">
    <property type="entry name" value="Calcineurin-like_PHP_lpxH"/>
</dbReference>
<evidence type="ECO:0000256" key="6">
    <source>
        <dbReference type="ARBA" id="ARBA00022927"/>
    </source>
</evidence>